<comment type="caution">
    <text evidence="1">The sequence shown here is derived from an EMBL/GenBank/DDBJ whole genome shotgun (WGS) entry which is preliminary data.</text>
</comment>
<accession>A0A9X7AS98</accession>
<dbReference type="Proteomes" id="UP000226106">
    <property type="component" value="Unassembled WGS sequence"/>
</dbReference>
<proteinExistence type="predicted"/>
<name>A0A9X7AS98_BACTU</name>
<organism evidence="1 2">
    <name type="scientific">Bacillus thuringiensis</name>
    <dbReference type="NCBI Taxonomy" id="1428"/>
    <lineage>
        <taxon>Bacteria</taxon>
        <taxon>Bacillati</taxon>
        <taxon>Bacillota</taxon>
        <taxon>Bacilli</taxon>
        <taxon>Bacillales</taxon>
        <taxon>Bacillaceae</taxon>
        <taxon>Bacillus</taxon>
        <taxon>Bacillus cereus group</taxon>
    </lineage>
</organism>
<evidence type="ECO:0000313" key="1">
    <source>
        <dbReference type="EMBL" id="PFT50896.1"/>
    </source>
</evidence>
<protein>
    <submittedName>
        <fullName evidence="1">Uncharacterized protein</fullName>
    </submittedName>
</protein>
<evidence type="ECO:0000313" key="2">
    <source>
        <dbReference type="Proteomes" id="UP000226106"/>
    </source>
</evidence>
<gene>
    <name evidence="1" type="ORF">COK72_02485</name>
</gene>
<dbReference type="AlphaFoldDB" id="A0A9X7AS98"/>
<dbReference type="RefSeq" id="WP_098640174.1">
    <property type="nucleotide sequence ID" value="NZ_NVCO01000007.1"/>
</dbReference>
<sequence>MKNSEIPEIKLVDGRLGLPVDLIKEIELVDEIIEGEQYNVLITLKSSKKLLVFFVEEELEKFIKTLPKILELIKDDEEYLP</sequence>
<dbReference type="EMBL" id="NVCO01000007">
    <property type="protein sequence ID" value="PFT50896.1"/>
    <property type="molecule type" value="Genomic_DNA"/>
</dbReference>
<reference evidence="1 2" key="1">
    <citation type="submission" date="2017-09" db="EMBL/GenBank/DDBJ databases">
        <title>Large-scale bioinformatics analysis of Bacillus genomes uncovers conserved roles of natural products in bacterial physiology.</title>
        <authorList>
            <consortium name="Agbiome Team Llc"/>
            <person name="Bleich R.M."/>
            <person name="Grubbs K.J."/>
            <person name="Santa Maria K.C."/>
            <person name="Allen S.E."/>
            <person name="Farag S."/>
            <person name="Shank E.A."/>
            <person name="Bowers A."/>
        </authorList>
    </citation>
    <scope>NUCLEOTIDE SEQUENCE [LARGE SCALE GENOMIC DNA]</scope>
    <source>
        <strain evidence="1 2">AFS065400</strain>
    </source>
</reference>